<dbReference type="PANTHER" id="PTHR43163">
    <property type="entry name" value="DIPEPTIDE TRANSPORT SYSTEM PERMEASE PROTEIN DPPB-RELATED"/>
    <property type="match status" value="1"/>
</dbReference>
<dbReference type="InterPro" id="IPR000515">
    <property type="entry name" value="MetI-like"/>
</dbReference>
<keyword evidence="4 7" id="KW-0812">Transmembrane</keyword>
<evidence type="ECO:0000256" key="2">
    <source>
        <dbReference type="ARBA" id="ARBA00022448"/>
    </source>
</evidence>
<evidence type="ECO:0000256" key="3">
    <source>
        <dbReference type="ARBA" id="ARBA00022475"/>
    </source>
</evidence>
<accession>G0V4P5</accession>
<keyword evidence="3" id="KW-1003">Cell membrane</keyword>
<organism evidence="9 10">
    <name type="scientific">Caloramator australicus RC3</name>
    <dbReference type="NCBI Taxonomy" id="857293"/>
    <lineage>
        <taxon>Bacteria</taxon>
        <taxon>Bacillati</taxon>
        <taxon>Bacillota</taxon>
        <taxon>Clostridia</taxon>
        <taxon>Eubacteriales</taxon>
        <taxon>Clostridiaceae</taxon>
        <taxon>Caloramator</taxon>
    </lineage>
</organism>
<evidence type="ECO:0000256" key="5">
    <source>
        <dbReference type="ARBA" id="ARBA00022989"/>
    </source>
</evidence>
<keyword evidence="2 7" id="KW-0813">Transport</keyword>
<gene>
    <name evidence="9" type="ORF">CAAU_0436</name>
</gene>
<dbReference type="GO" id="GO:0005886">
    <property type="term" value="C:plasma membrane"/>
    <property type="evidence" value="ECO:0007669"/>
    <property type="project" value="UniProtKB-SubCell"/>
</dbReference>
<evidence type="ECO:0000313" key="10">
    <source>
        <dbReference type="Proteomes" id="UP000007652"/>
    </source>
</evidence>
<dbReference type="AlphaFoldDB" id="G0V4P5"/>
<feature type="transmembrane region" description="Helical" evidence="7">
    <location>
        <begin position="239"/>
        <end position="264"/>
    </location>
</feature>
<keyword evidence="6 7" id="KW-0472">Membrane</keyword>
<dbReference type="STRING" id="857293.CAAU_0436"/>
<evidence type="ECO:0000313" key="9">
    <source>
        <dbReference type="EMBL" id="CCC58085.1"/>
    </source>
</evidence>
<comment type="caution">
    <text evidence="9">The sequence shown here is derived from an EMBL/GenBank/DDBJ whole genome shotgun (WGS) entry which is preliminary data.</text>
</comment>
<comment type="similarity">
    <text evidence="7">Belongs to the binding-protein-dependent transport system permease family.</text>
</comment>
<feature type="domain" description="ABC transmembrane type-1" evidence="8">
    <location>
        <begin position="96"/>
        <end position="307"/>
    </location>
</feature>
<evidence type="ECO:0000256" key="6">
    <source>
        <dbReference type="ARBA" id="ARBA00023136"/>
    </source>
</evidence>
<dbReference type="Proteomes" id="UP000007652">
    <property type="component" value="Unassembled WGS sequence"/>
</dbReference>
<keyword evidence="5 7" id="KW-1133">Transmembrane helix</keyword>
<dbReference type="PROSITE" id="PS50928">
    <property type="entry name" value="ABC_TM1"/>
    <property type="match status" value="1"/>
</dbReference>
<dbReference type="GO" id="GO:0055085">
    <property type="term" value="P:transmembrane transport"/>
    <property type="evidence" value="ECO:0007669"/>
    <property type="project" value="InterPro"/>
</dbReference>
<feature type="transmembrane region" description="Helical" evidence="7">
    <location>
        <begin position="100"/>
        <end position="123"/>
    </location>
</feature>
<dbReference type="Pfam" id="PF19300">
    <property type="entry name" value="BPD_transp_1_N"/>
    <property type="match status" value="1"/>
</dbReference>
<protein>
    <submittedName>
        <fullName evidence="9">Oligopeptide transport system permease protein OppB (TC 3.A.1.5.1)</fullName>
    </submittedName>
</protein>
<dbReference type="EMBL" id="CAKP01000019">
    <property type="protein sequence ID" value="CCC58085.1"/>
    <property type="molecule type" value="Genomic_DNA"/>
</dbReference>
<dbReference type="CDD" id="cd06261">
    <property type="entry name" value="TM_PBP2"/>
    <property type="match status" value="1"/>
</dbReference>
<dbReference type="Gene3D" id="1.10.3720.10">
    <property type="entry name" value="MetI-like"/>
    <property type="match status" value="1"/>
</dbReference>
<dbReference type="InterPro" id="IPR045621">
    <property type="entry name" value="BPD_transp_1_N"/>
</dbReference>
<name>G0V4P5_9CLOT</name>
<evidence type="ECO:0000259" key="8">
    <source>
        <dbReference type="PROSITE" id="PS50928"/>
    </source>
</evidence>
<evidence type="ECO:0000256" key="4">
    <source>
        <dbReference type="ARBA" id="ARBA00022692"/>
    </source>
</evidence>
<evidence type="ECO:0000256" key="7">
    <source>
        <dbReference type="RuleBase" id="RU363032"/>
    </source>
</evidence>
<dbReference type="eggNOG" id="COG0601">
    <property type="taxonomic scope" value="Bacteria"/>
</dbReference>
<feature type="transmembrane region" description="Helical" evidence="7">
    <location>
        <begin position="135"/>
        <end position="160"/>
    </location>
</feature>
<proteinExistence type="inferred from homology"/>
<evidence type="ECO:0000256" key="1">
    <source>
        <dbReference type="ARBA" id="ARBA00004651"/>
    </source>
</evidence>
<feature type="transmembrane region" description="Helical" evidence="7">
    <location>
        <begin position="12"/>
        <end position="30"/>
    </location>
</feature>
<feature type="transmembrane region" description="Helical" evidence="7">
    <location>
        <begin position="180"/>
        <end position="197"/>
    </location>
</feature>
<dbReference type="OrthoDB" id="9773221at2"/>
<feature type="transmembrane region" description="Helical" evidence="7">
    <location>
        <begin position="284"/>
        <end position="310"/>
    </location>
</feature>
<dbReference type="SUPFAM" id="SSF161098">
    <property type="entry name" value="MetI-like"/>
    <property type="match status" value="1"/>
</dbReference>
<keyword evidence="10" id="KW-1185">Reference proteome</keyword>
<sequence>MLKYVVKRILQAIPLLFIISLITFFIINLAPGDPIYMFINPETANPVDVEVIRKSLGLDKPIYIRYILWLKNVIQGDFGKSFQHGRPVLEMILERLPNTITLAIVSTIISFLVSIPVGVYSAIKRNSILDYMFSTFAFIGISIPSFWFGLMLILLFSLKLGWLPSGGMRANFEEFDLIDRLRHIILPALVLGMASMASQMRQMRSAMLEVIRQDYIRTARSKGLSERVVIFKHALRNALLPIITIIGFIIPWLVSGAVVTETIFSWPGIGRLYIHATFMRDYPVIMGVTIISSVMVVVGSMVADILYALVDPRIKYN</sequence>
<dbReference type="Pfam" id="PF00528">
    <property type="entry name" value="BPD_transp_1"/>
    <property type="match status" value="1"/>
</dbReference>
<dbReference type="InterPro" id="IPR035906">
    <property type="entry name" value="MetI-like_sf"/>
</dbReference>
<reference evidence="9 10" key="1">
    <citation type="journal article" date="2011" name="J. Bacteriol.">
        <title>Draft genome sequence of Caloramator australicus strain RC3T, a thermoanaerobe from the Great Artesian Basin of Australia.</title>
        <authorList>
            <person name="Ogg C.D."/>
            <person name="Patel B.K.C."/>
        </authorList>
    </citation>
    <scope>NUCLEOTIDE SEQUENCE [LARGE SCALE GENOMIC DNA]</scope>
    <source>
        <strain evidence="9 10">RC3</strain>
    </source>
</reference>
<dbReference type="PANTHER" id="PTHR43163:SF6">
    <property type="entry name" value="DIPEPTIDE TRANSPORT SYSTEM PERMEASE PROTEIN DPPB-RELATED"/>
    <property type="match status" value="1"/>
</dbReference>
<comment type="subcellular location">
    <subcellularLocation>
        <location evidence="1 7">Cell membrane</location>
        <topology evidence="1 7">Multi-pass membrane protein</topology>
    </subcellularLocation>
</comment>
<dbReference type="RefSeq" id="WP_008907803.1">
    <property type="nucleotide sequence ID" value="NZ_CAKP01000019.1"/>
</dbReference>